<dbReference type="Proteomes" id="UP001057455">
    <property type="component" value="Unassembled WGS sequence"/>
</dbReference>
<feature type="region of interest" description="Disordered" evidence="1">
    <location>
        <begin position="1"/>
        <end position="22"/>
    </location>
</feature>
<sequence>MAATKTARANIGDGSKPLTDSPTNLKEAIDWILRITNQDGLENGSSTSSSTGTNGGGGGAGPEKDKKVCICQLAEAVRDLFRNVDQQLEPWEKKLVDDIVSQIRDVGGTHHLKELIYRLGYGLSKFVRGNGSTSGDGKPNGIINQNGYESHYKKDSSLKSISNKAADLMTCAKILMGAIPLVFSGLSYLYWWSVRGSVKGDTTTGDNYLLCQFMKRCGFDTSMLQGHNGNKLHELIRDCNILGNRQTPGQGTSTNDTSGKSFAQYLDQLRQKTTSDTDKMKSQLAENALIKLNILCAGYFRSLHRPQDLHSRNPRTPRTVREILYWLTSLPYCPVYRVLIKKIKDMFRRVGSGKDGSITFYSGNNKSCTISDENCTTFLLAGALAAPLVLLSIQDTIESLVPKVGGGKGDSTRIDIHDMYANYLFKFSYPVTETQSYYLLQDCLVALYFQLYFLKQQCNWNRSDGFDWTRCKYGNGVDCDGCPSWICQVGDRTAHTGTGKDKCGKSGENKPSPLQAFLCDCLPGFTCSKVKGFLDGNGKGKLNNISGYLSCYPPFTEHLGHPTVPGTECPVPMGFTGCFKGSTPALGAGGSGSAGSAVGGKGGAAAGSPMDGLSLNAILDAYANDDLRDSCLYQITRCICSLTRRVPRSTGTLYGFFYGLGAMLYKGDGGGQGQQSGSGVSNDNAKKFLDTLKQELSCCPGYRNPDCLMIAVYDWRGQTHEEKNAKNGNSYNNGYHGNGTLDSLHNCETPSATCGKYLHPLTGSLYNSVATQYCDTYLSWILYLSGRLQDGLKALLKEFNCIDCNRLNYAISSTRLELPLDYTLECTG</sequence>
<keyword evidence="2" id="KW-0472">Membrane</keyword>
<evidence type="ECO:0000313" key="3">
    <source>
        <dbReference type="EMBL" id="GFE55586.1"/>
    </source>
</evidence>
<keyword evidence="2" id="KW-1133">Transmembrane helix</keyword>
<protein>
    <submittedName>
        <fullName evidence="3">Variant erythrocyte surface antigen alpha subunit, putative</fullName>
    </submittedName>
</protein>
<proteinExistence type="predicted"/>
<dbReference type="AlphaFoldDB" id="A0A9W5WW40"/>
<evidence type="ECO:0000256" key="1">
    <source>
        <dbReference type="SAM" id="MobiDB-lite"/>
    </source>
</evidence>
<keyword evidence="4" id="KW-1185">Reference proteome</keyword>
<keyword evidence="2" id="KW-0812">Transmembrane</keyword>
<dbReference type="OrthoDB" id="366456at2759"/>
<comment type="caution">
    <text evidence="3">The sequence shown here is derived from an EMBL/GenBank/DDBJ whole genome shotgun (WGS) entry which is preliminary data.</text>
</comment>
<dbReference type="InterPro" id="IPR024751">
    <property type="entry name" value="VESA1"/>
</dbReference>
<feature type="region of interest" description="Disordered" evidence="1">
    <location>
        <begin position="40"/>
        <end position="64"/>
    </location>
</feature>
<accession>A0A9W5WW40</accession>
<evidence type="ECO:0000313" key="4">
    <source>
        <dbReference type="Proteomes" id="UP001057455"/>
    </source>
</evidence>
<name>A0A9W5WW40_BABOV</name>
<evidence type="ECO:0000256" key="2">
    <source>
        <dbReference type="SAM" id="Phobius"/>
    </source>
</evidence>
<organism evidence="3 4">
    <name type="scientific">Babesia ovis</name>
    <dbReference type="NCBI Taxonomy" id="5869"/>
    <lineage>
        <taxon>Eukaryota</taxon>
        <taxon>Sar</taxon>
        <taxon>Alveolata</taxon>
        <taxon>Apicomplexa</taxon>
        <taxon>Aconoidasida</taxon>
        <taxon>Piroplasmida</taxon>
        <taxon>Babesiidae</taxon>
        <taxon>Babesia</taxon>
    </lineage>
</organism>
<dbReference type="Pfam" id="PF12785">
    <property type="entry name" value="VESA1_N"/>
    <property type="match status" value="1"/>
</dbReference>
<gene>
    <name evidence="3" type="ORF">BaOVIS_029900</name>
</gene>
<feature type="transmembrane region" description="Helical" evidence="2">
    <location>
        <begin position="174"/>
        <end position="192"/>
    </location>
</feature>
<dbReference type="EMBL" id="BLIY01000022">
    <property type="protein sequence ID" value="GFE55586.1"/>
    <property type="molecule type" value="Genomic_DNA"/>
</dbReference>
<feature type="compositionally biased region" description="Low complexity" evidence="1">
    <location>
        <begin position="43"/>
        <end position="52"/>
    </location>
</feature>
<reference evidence="3" key="1">
    <citation type="submission" date="2019-12" db="EMBL/GenBank/DDBJ databases">
        <title>Genome sequence of Babesia ovis.</title>
        <authorList>
            <person name="Yamagishi J."/>
            <person name="Sevinc F."/>
            <person name="Xuan X."/>
        </authorList>
    </citation>
    <scope>NUCLEOTIDE SEQUENCE</scope>
    <source>
        <strain evidence="3">Selcuk</strain>
    </source>
</reference>